<evidence type="ECO:0000256" key="2">
    <source>
        <dbReference type="SAM" id="MobiDB-lite"/>
    </source>
</evidence>
<feature type="region of interest" description="Disordered" evidence="2">
    <location>
        <begin position="1"/>
        <end position="64"/>
    </location>
</feature>
<evidence type="ECO:0008006" key="5">
    <source>
        <dbReference type="Google" id="ProtNLM"/>
    </source>
</evidence>
<dbReference type="Proteomes" id="UP000620559">
    <property type="component" value="Unassembled WGS sequence"/>
</dbReference>
<dbReference type="InterPro" id="IPR027417">
    <property type="entry name" value="P-loop_NTPase"/>
</dbReference>
<proteinExistence type="predicted"/>
<comment type="caution">
    <text evidence="3">The sequence shown here is derived from an EMBL/GenBank/DDBJ whole genome shotgun (WGS) entry which is preliminary data.</text>
</comment>
<protein>
    <recommendedName>
        <fullName evidence="5">ATPase dynein-related AAA domain-containing protein</fullName>
    </recommendedName>
</protein>
<sequence length="794" mass="92022">MSNSKNRHKSGNLPSEPKSSVSSSSAKAVSAGDKLSEEQINTLEEQAKEQITEEQISSANTSTPTNDFKLEDCWKQAKMFETAIGNIQAKEEQIETKIKELDEDKLQLELKKEEINKRNKELIEIREKLNQRAAELSQLERQLRERELNAEAGFIKQNRTALAELENQSKELSHVREQLYQDIAETRKKLDIEIAQKRTFIGKEIAEKEQEIETARMRIDNQRKQLRLEQRKLETERELLEEDKQALSDKVEQKSAAEKEELKYQIERLKERLKLAQQLQNESEIELNRRQEADRRFGQKTPDEILEELENLRREKAALEQKLASKLSDTAAARLQELESQLEVWETERFRLSTRLQELQRSVTSNRIAVTELETLRDEKEALDARNTRLKIALDELKKEVDEAVSDSKNKSPFPECFRMDADARLQREIPLYEHIPNLEQFAEDLRSRIALSPTMLDKNTQKRLYYSKRDVRAFLAGLAMSQLHILQGISGTGKTSLPVAFARATGGDYKLVEVQAGWRDRQDLIGYFNAFEGKFYESDFLQALYEAQCPSNRERIYIIILDEMNLSRPEQYFADFLSKLEQDSPTIGLTTDLDKPSPQLFQNQNRLAIPPNVWFVGTANQDETTLEFADKTYDRSHIMELQRRHDASFNLPKQLEARNPISHQALIKSFNRAQTKYASEASQVYKFLNDTFADFLERRFKVGWGNRLERQIKDFVPVVIAAGGTKGEACDQILATKILRKIRDRHDTPSSDLRKLKDDLLGYWSMIDSQTQPEQSVAIIDAEIRRLEPGEEY</sequence>
<evidence type="ECO:0000313" key="4">
    <source>
        <dbReference type="Proteomes" id="UP000620559"/>
    </source>
</evidence>
<evidence type="ECO:0000256" key="1">
    <source>
        <dbReference type="SAM" id="Coils"/>
    </source>
</evidence>
<feature type="compositionally biased region" description="Basic residues" evidence="2">
    <location>
        <begin position="1"/>
        <end position="10"/>
    </location>
</feature>
<feature type="coiled-coil region" evidence="1">
    <location>
        <begin position="84"/>
        <end position="407"/>
    </location>
</feature>
<dbReference type="SUPFAM" id="SSF52540">
    <property type="entry name" value="P-loop containing nucleoside triphosphate hydrolases"/>
    <property type="match status" value="1"/>
</dbReference>
<dbReference type="EMBL" id="JADEWL010000020">
    <property type="protein sequence ID" value="MBE9212877.1"/>
    <property type="molecule type" value="Genomic_DNA"/>
</dbReference>
<dbReference type="AlphaFoldDB" id="A0A8J7K2B6"/>
<organism evidence="3 4">
    <name type="scientific">Plectonema cf. radiosum LEGE 06105</name>
    <dbReference type="NCBI Taxonomy" id="945769"/>
    <lineage>
        <taxon>Bacteria</taxon>
        <taxon>Bacillati</taxon>
        <taxon>Cyanobacteriota</taxon>
        <taxon>Cyanophyceae</taxon>
        <taxon>Oscillatoriophycideae</taxon>
        <taxon>Oscillatoriales</taxon>
        <taxon>Microcoleaceae</taxon>
        <taxon>Plectonema</taxon>
    </lineage>
</organism>
<evidence type="ECO:0000313" key="3">
    <source>
        <dbReference type="EMBL" id="MBE9212877.1"/>
    </source>
</evidence>
<feature type="compositionally biased region" description="Polar residues" evidence="2">
    <location>
        <begin position="53"/>
        <end position="64"/>
    </location>
</feature>
<feature type="compositionally biased region" description="Low complexity" evidence="2">
    <location>
        <begin position="18"/>
        <end position="31"/>
    </location>
</feature>
<keyword evidence="4" id="KW-1185">Reference proteome</keyword>
<dbReference type="RefSeq" id="WP_193919219.1">
    <property type="nucleotide sequence ID" value="NZ_JADEWL010000020.1"/>
</dbReference>
<name>A0A8J7K2B6_9CYAN</name>
<accession>A0A8J7K2B6</accession>
<gene>
    <name evidence="3" type="ORF">IQ247_09250</name>
</gene>
<reference evidence="3" key="1">
    <citation type="submission" date="2020-10" db="EMBL/GenBank/DDBJ databases">
        <authorList>
            <person name="Castelo-Branco R."/>
            <person name="Eusebio N."/>
            <person name="Adriana R."/>
            <person name="Vieira A."/>
            <person name="Brugerolle De Fraissinette N."/>
            <person name="Rezende De Castro R."/>
            <person name="Schneider M.P."/>
            <person name="Vasconcelos V."/>
            <person name="Leao P.N."/>
        </authorList>
    </citation>
    <scope>NUCLEOTIDE SEQUENCE</scope>
    <source>
        <strain evidence="3">LEGE 06105</strain>
    </source>
</reference>
<dbReference type="Gene3D" id="3.40.50.300">
    <property type="entry name" value="P-loop containing nucleotide triphosphate hydrolases"/>
    <property type="match status" value="1"/>
</dbReference>
<keyword evidence="1" id="KW-0175">Coiled coil</keyword>